<reference evidence="2" key="1">
    <citation type="submission" date="2024-01" db="EMBL/GenBank/DDBJ databases">
        <title>Roseobacter fucihabitans sp. nov., isolated from the brown alga Fucus spiralis.</title>
        <authorList>
            <person name="Hahnke S."/>
            <person name="Berger M."/>
            <person name="Schlingloff A."/>
            <person name="Athale I."/>
            <person name="Neumann-Schaal M."/>
            <person name="Adenaya A."/>
            <person name="Poehlein A."/>
            <person name="Daniel R."/>
            <person name="Pertersen J."/>
            <person name="Brinkhoff T."/>
        </authorList>
    </citation>
    <scope>NUCLEOTIDE SEQUENCE [LARGE SCALE GENOMIC DNA]</scope>
    <source>
        <strain evidence="2">B14</strain>
    </source>
</reference>
<dbReference type="EMBL" id="CP143423">
    <property type="protein sequence ID" value="WVX49686.1"/>
    <property type="molecule type" value="Genomic_DNA"/>
</dbReference>
<gene>
    <name evidence="1" type="ORF">ROLI_027810</name>
</gene>
<evidence type="ECO:0000313" key="1">
    <source>
        <dbReference type="EMBL" id="WVX49686.1"/>
    </source>
</evidence>
<accession>A0ABZ2BV73</accession>
<sequence>MCPEENDGIWVGFISPHDVSTLEAARGYLTEMGAFLVKDASVKAIKSRCVAGLPAQTFSGTGHRKGKSLDFTAITIDMPNGRVAVSVGVFEAGEDVNVISNINALLNYLKSIH</sequence>
<organism evidence="1 2">
    <name type="scientific">Roseobacter fucihabitans</name>
    <dbReference type="NCBI Taxonomy" id="1537242"/>
    <lineage>
        <taxon>Bacteria</taxon>
        <taxon>Pseudomonadati</taxon>
        <taxon>Pseudomonadota</taxon>
        <taxon>Alphaproteobacteria</taxon>
        <taxon>Rhodobacterales</taxon>
        <taxon>Roseobacteraceae</taxon>
        <taxon>Roseobacter</taxon>
    </lineage>
</organism>
<dbReference type="Proteomes" id="UP001318682">
    <property type="component" value="Chromosome"/>
</dbReference>
<proteinExistence type="predicted"/>
<name>A0ABZ2BV73_9RHOB</name>
<keyword evidence="2" id="KW-1185">Reference proteome</keyword>
<evidence type="ECO:0000313" key="2">
    <source>
        <dbReference type="Proteomes" id="UP001318682"/>
    </source>
</evidence>
<protein>
    <submittedName>
        <fullName evidence="1">Uncharacterized protein</fullName>
    </submittedName>
</protein>